<proteinExistence type="predicted"/>
<accession>A0ABQ2FMP6</accession>
<name>A0ABQ2FMP6_9DEIO</name>
<reference evidence="3" key="1">
    <citation type="journal article" date="2019" name="Int. J. Syst. Evol. Microbiol.">
        <title>The Global Catalogue of Microorganisms (GCM) 10K type strain sequencing project: providing services to taxonomists for standard genome sequencing and annotation.</title>
        <authorList>
            <consortium name="The Broad Institute Genomics Platform"/>
            <consortium name="The Broad Institute Genome Sequencing Center for Infectious Disease"/>
            <person name="Wu L."/>
            <person name="Ma J."/>
        </authorList>
    </citation>
    <scope>NUCLEOTIDE SEQUENCE [LARGE SCALE GENOMIC DNA]</scope>
    <source>
        <strain evidence="3">JCM 19173</strain>
    </source>
</reference>
<feature type="region of interest" description="Disordered" evidence="1">
    <location>
        <begin position="61"/>
        <end position="80"/>
    </location>
</feature>
<comment type="caution">
    <text evidence="2">The sequence shown here is derived from an EMBL/GenBank/DDBJ whole genome shotgun (WGS) entry which is preliminary data.</text>
</comment>
<gene>
    <name evidence="2" type="ORF">GCM10010844_30440</name>
</gene>
<protein>
    <submittedName>
        <fullName evidence="2">Uncharacterized protein</fullName>
    </submittedName>
</protein>
<organism evidence="2 3">
    <name type="scientific">Deinococcus radiotolerans</name>
    <dbReference type="NCBI Taxonomy" id="1309407"/>
    <lineage>
        <taxon>Bacteria</taxon>
        <taxon>Thermotogati</taxon>
        <taxon>Deinococcota</taxon>
        <taxon>Deinococci</taxon>
        <taxon>Deinococcales</taxon>
        <taxon>Deinococcaceae</taxon>
        <taxon>Deinococcus</taxon>
    </lineage>
</organism>
<feature type="compositionally biased region" description="Polar residues" evidence="1">
    <location>
        <begin position="64"/>
        <end position="80"/>
    </location>
</feature>
<dbReference type="EMBL" id="BMPE01000010">
    <property type="protein sequence ID" value="GGL09666.1"/>
    <property type="molecule type" value="Genomic_DNA"/>
</dbReference>
<sequence length="80" mass="9078">MHPLLQDQVRDERNGFRGQVHRTLPTVRVRVTEQKNFQHAAPTVASLLPGYERRSLRNFHGGTLTVQPGQTHTLQAAPTR</sequence>
<evidence type="ECO:0000256" key="1">
    <source>
        <dbReference type="SAM" id="MobiDB-lite"/>
    </source>
</evidence>
<evidence type="ECO:0000313" key="3">
    <source>
        <dbReference type="Proteomes" id="UP000604341"/>
    </source>
</evidence>
<evidence type="ECO:0000313" key="2">
    <source>
        <dbReference type="EMBL" id="GGL09666.1"/>
    </source>
</evidence>
<keyword evidence="3" id="KW-1185">Reference proteome</keyword>
<dbReference type="Proteomes" id="UP000604341">
    <property type="component" value="Unassembled WGS sequence"/>
</dbReference>